<reference evidence="2" key="2">
    <citation type="submission" date="2015-08" db="UniProtKB">
        <authorList>
            <consortium name="WormBaseParasite"/>
        </authorList>
    </citation>
    <scope>IDENTIFICATION</scope>
</reference>
<name>A0A0K0FT59_STRVS</name>
<sequence length="108" mass="12517">MDSLIIFDHAKQIAENTEKEINLFFKENYLNNKQIEGVNRMIMNIFKTSQVPVLTHALTFIKFMTVKSEGKDLEEIDLPLAPVTSSRPKMKDEQNIAYSINLKKDIEK</sequence>
<accession>A0A0K0FT59</accession>
<keyword evidence="1" id="KW-1185">Reference proteome</keyword>
<dbReference type="AlphaFoldDB" id="A0A0K0FT59"/>
<proteinExistence type="predicted"/>
<reference evidence="1" key="1">
    <citation type="submission" date="2014-07" db="EMBL/GenBank/DDBJ databases">
        <authorList>
            <person name="Martin A.A"/>
            <person name="De Silva N."/>
        </authorList>
    </citation>
    <scope>NUCLEOTIDE SEQUENCE</scope>
</reference>
<protein>
    <submittedName>
        <fullName evidence="2">Transposase</fullName>
    </submittedName>
</protein>
<dbReference type="Proteomes" id="UP000035680">
    <property type="component" value="Unassembled WGS sequence"/>
</dbReference>
<organism evidence="1 2">
    <name type="scientific">Strongyloides venezuelensis</name>
    <name type="common">Threadworm</name>
    <dbReference type="NCBI Taxonomy" id="75913"/>
    <lineage>
        <taxon>Eukaryota</taxon>
        <taxon>Metazoa</taxon>
        <taxon>Ecdysozoa</taxon>
        <taxon>Nematoda</taxon>
        <taxon>Chromadorea</taxon>
        <taxon>Rhabditida</taxon>
        <taxon>Tylenchina</taxon>
        <taxon>Panagrolaimomorpha</taxon>
        <taxon>Strongyloidoidea</taxon>
        <taxon>Strongyloididae</taxon>
        <taxon>Strongyloides</taxon>
    </lineage>
</organism>
<evidence type="ECO:0000313" key="2">
    <source>
        <dbReference type="WBParaSite" id="SVE_1489700.1"/>
    </source>
</evidence>
<evidence type="ECO:0000313" key="1">
    <source>
        <dbReference type="Proteomes" id="UP000035680"/>
    </source>
</evidence>
<dbReference type="WBParaSite" id="SVE_1489700.1">
    <property type="protein sequence ID" value="SVE_1489700.1"/>
    <property type="gene ID" value="SVE_1489700"/>
</dbReference>